<protein>
    <submittedName>
        <fullName evidence="2">Feruloyl-CoA synthase</fullName>
    </submittedName>
</protein>
<dbReference type="Gene3D" id="3.40.50.12780">
    <property type="entry name" value="N-terminal domain of ligase-like"/>
    <property type="match status" value="1"/>
</dbReference>
<dbReference type="KEGG" id="paro:CUV01_04000"/>
<keyword evidence="3" id="KW-1185">Reference proteome</keyword>
<dbReference type="CDD" id="cd05921">
    <property type="entry name" value="FCS"/>
    <property type="match status" value="1"/>
</dbReference>
<dbReference type="EMBL" id="CP025408">
    <property type="protein sequence ID" value="AUH32655.1"/>
    <property type="molecule type" value="Genomic_DNA"/>
</dbReference>
<dbReference type="Proteomes" id="UP000233742">
    <property type="component" value="Chromosome"/>
</dbReference>
<dbReference type="GO" id="GO:0016405">
    <property type="term" value="F:CoA-ligase activity"/>
    <property type="evidence" value="ECO:0007669"/>
    <property type="project" value="TreeGrafter"/>
</dbReference>
<reference evidence="2 3" key="1">
    <citation type="submission" date="2017-12" db="EMBL/GenBank/DDBJ databases">
        <authorList>
            <person name="Hurst M.R.H."/>
        </authorList>
    </citation>
    <scope>NUCLEOTIDE SEQUENCE [LARGE SCALE GENOMIC DNA]</scope>
    <source>
        <strain evidence="2 3">BM15</strain>
    </source>
</reference>
<gene>
    <name evidence="2" type="ORF">CUV01_04000</name>
</gene>
<dbReference type="OrthoDB" id="9803968at2"/>
<dbReference type="PANTHER" id="PTHR24096">
    <property type="entry name" value="LONG-CHAIN-FATTY-ACID--COA LIGASE"/>
    <property type="match status" value="1"/>
</dbReference>
<dbReference type="PANTHER" id="PTHR24096:SF420">
    <property type="entry name" value="LONG-CHAIN-FATTY-ACID--COA LIGASE-RELATED"/>
    <property type="match status" value="1"/>
</dbReference>
<accession>A0A2K9EM32</accession>
<dbReference type="InterPro" id="IPR042099">
    <property type="entry name" value="ANL_N_sf"/>
</dbReference>
<evidence type="ECO:0000313" key="2">
    <source>
        <dbReference type="EMBL" id="AUH32655.1"/>
    </source>
</evidence>
<sequence>MTANRSETRPDVRAAKVWNPDLKWDERTDGTTLIWREDALGDYPDRLTDIIDHWAEQRPEHTWMAQRDGDDWRRVSYRELRDSVRRIGQWLLGQNLSDERPLIILSGNSLEHALMALGAQYVGIPSAAISPAYALISTDYDKLKSITEQITPGVVFVQSARPFAPSIAAVFGPDIPVVTLEGSLDTHQTVPWAQVIATEAGSDVDEAHRAVGPDTVAKFLFTSGTTGSPKAVIQTNRMLASNMVMVQNCFAFMVEEPPVICDWAPWNHTASGNKVFNMALFNGGTYYIDEGKPTPKGIAETIRNLREVSPTWYFNVPAGFEALVHAMKDDDALRQSFFRDLRMLMYAGAGMASHTWDDLERLAVQTVGERIRIVTGLGATETAPFAMQCVDPKDAPGNIGVPASGVTLKLVPTGDKLEVRVKGPNVTPGYWRAPKLTQDAFDEEGFYRLGDALRYAVPGDPTQGFYFDGRIAENFKLQTGTWVAVGALRAKIVDQMGGLVSDAVIVGENRDALAAFLVPSLSAMRALVPDGTPDDEVPGHPAVRARIAQHLAGHVAASTGSATRISRVMVLTEPLSLDRGEVTDKGSVNQRAVLRNRADLVERMYEDTPEVILPEAPSAG</sequence>
<dbReference type="InterPro" id="IPR000873">
    <property type="entry name" value="AMP-dep_synth/lig_dom"/>
</dbReference>
<dbReference type="SUPFAM" id="SSF56801">
    <property type="entry name" value="Acetyl-CoA synthetase-like"/>
    <property type="match status" value="1"/>
</dbReference>
<name>A0A2K9EM32_9RHOB</name>
<feature type="domain" description="AMP-dependent synthetase/ligase" evidence="1">
    <location>
        <begin position="52"/>
        <end position="431"/>
    </location>
</feature>
<dbReference type="Pfam" id="PF00501">
    <property type="entry name" value="AMP-binding"/>
    <property type="match status" value="1"/>
</dbReference>
<proteinExistence type="predicted"/>
<dbReference type="RefSeq" id="WP_101459330.1">
    <property type="nucleotide sequence ID" value="NZ_CP025408.1"/>
</dbReference>
<evidence type="ECO:0000259" key="1">
    <source>
        <dbReference type="Pfam" id="PF00501"/>
    </source>
</evidence>
<dbReference type="PROSITE" id="PS00455">
    <property type="entry name" value="AMP_BINDING"/>
    <property type="match status" value="1"/>
</dbReference>
<evidence type="ECO:0000313" key="3">
    <source>
        <dbReference type="Proteomes" id="UP000233742"/>
    </source>
</evidence>
<dbReference type="AlphaFoldDB" id="A0A2K9EM32"/>
<dbReference type="InterPro" id="IPR020845">
    <property type="entry name" value="AMP-binding_CS"/>
</dbReference>
<dbReference type="Pfam" id="PF23562">
    <property type="entry name" value="AMP-binding_C_3"/>
    <property type="match status" value="1"/>
</dbReference>
<organism evidence="2 3">
    <name type="scientific">Paracoccus tegillarcae</name>
    <dbReference type="NCBI Taxonomy" id="1529068"/>
    <lineage>
        <taxon>Bacteria</taxon>
        <taxon>Pseudomonadati</taxon>
        <taxon>Pseudomonadota</taxon>
        <taxon>Alphaproteobacteria</taxon>
        <taxon>Rhodobacterales</taxon>
        <taxon>Paracoccaceae</taxon>
        <taxon>Paracoccus</taxon>
    </lineage>
</organism>